<dbReference type="Gene3D" id="3.40.50.720">
    <property type="entry name" value="NAD(P)-binding Rossmann-like Domain"/>
    <property type="match status" value="3"/>
</dbReference>
<dbReference type="Gene3D" id="4.10.1000.10">
    <property type="entry name" value="Zinc finger, CCCH-type"/>
    <property type="match status" value="1"/>
</dbReference>
<dbReference type="GO" id="GO:0032543">
    <property type="term" value="P:mitochondrial translation"/>
    <property type="evidence" value="ECO:0007669"/>
    <property type="project" value="TreeGrafter"/>
</dbReference>
<dbReference type="Pfam" id="PF13393">
    <property type="entry name" value="tRNA-synt_His"/>
    <property type="match status" value="1"/>
</dbReference>
<dbReference type="Pfam" id="PF03129">
    <property type="entry name" value="HGTP_anticodon"/>
    <property type="match status" value="1"/>
</dbReference>
<dbReference type="SUPFAM" id="SSF90229">
    <property type="entry name" value="CCCH zinc finger"/>
    <property type="match status" value="1"/>
</dbReference>
<evidence type="ECO:0000259" key="25">
    <source>
        <dbReference type="PROSITE" id="PS50862"/>
    </source>
</evidence>
<gene>
    <name evidence="27" type="ORF">GCK32_003691</name>
</gene>
<dbReference type="Gene3D" id="3.30.70.330">
    <property type="match status" value="1"/>
</dbReference>
<feature type="domain" description="WHEP-TRS" evidence="26">
    <location>
        <begin position="5"/>
        <end position="61"/>
    </location>
</feature>
<dbReference type="GO" id="GO:0002119">
    <property type="term" value="P:nematode larval development"/>
    <property type="evidence" value="ECO:0007669"/>
    <property type="project" value="TreeGrafter"/>
</dbReference>
<dbReference type="InterPro" id="IPR000571">
    <property type="entry name" value="Znf_CCCH"/>
</dbReference>
<comment type="caution">
    <text evidence="27">The sequence shown here is derived from an EMBL/GenBank/DDBJ whole genome shotgun (WGS) entry which is preliminary data.</text>
</comment>
<dbReference type="GO" id="GO:0004821">
    <property type="term" value="F:histidine-tRNA ligase activity"/>
    <property type="evidence" value="ECO:0007669"/>
    <property type="project" value="UniProtKB-EC"/>
</dbReference>
<dbReference type="InterPro" id="IPR002347">
    <property type="entry name" value="SDR_fam"/>
</dbReference>
<dbReference type="InterPro" id="IPR036291">
    <property type="entry name" value="NAD(P)-bd_dom_sf"/>
</dbReference>
<feature type="region of interest" description="Disordered" evidence="22">
    <location>
        <begin position="837"/>
        <end position="892"/>
    </location>
</feature>
<evidence type="ECO:0000313" key="28">
    <source>
        <dbReference type="Proteomes" id="UP001331761"/>
    </source>
</evidence>
<dbReference type="Gene3D" id="1.10.287.10">
    <property type="entry name" value="S15/NS1, RNA-binding"/>
    <property type="match status" value="1"/>
</dbReference>
<keyword evidence="13" id="KW-0067">ATP-binding</keyword>
<dbReference type="InterPro" id="IPR000504">
    <property type="entry name" value="RRM_dom"/>
</dbReference>
<evidence type="ECO:0000256" key="2">
    <source>
        <dbReference type="ARBA" id="ARBA00007781"/>
    </source>
</evidence>
<dbReference type="FunFam" id="3.40.50.800:FF:000008">
    <property type="entry name" value="histidine--tRNA ligase, cytoplasmic isoform X1"/>
    <property type="match status" value="1"/>
</dbReference>
<dbReference type="InterPro" id="IPR015807">
    <property type="entry name" value="His-tRNA-ligase"/>
</dbReference>
<evidence type="ECO:0000256" key="12">
    <source>
        <dbReference type="ARBA" id="ARBA00022833"/>
    </source>
</evidence>
<dbReference type="CDD" id="cd05325">
    <property type="entry name" value="carb_red_sniffer_like_SDR_c"/>
    <property type="match status" value="2"/>
</dbReference>
<dbReference type="InterPro" id="IPR045864">
    <property type="entry name" value="aa-tRNA-synth_II/BPL/LPL"/>
</dbReference>
<dbReference type="PRINTS" id="PR00081">
    <property type="entry name" value="GDHRDH"/>
</dbReference>
<evidence type="ECO:0000256" key="20">
    <source>
        <dbReference type="PROSITE-ProRule" id="PRU00176"/>
    </source>
</evidence>
<dbReference type="FunFam" id="4.10.1000.10:FF:000006">
    <property type="entry name" value="Putative pre-mrna-splicing factor rbm22"/>
    <property type="match status" value="1"/>
</dbReference>
<sequence>MSGADVQTLQDEIKAMGDEIRSLKAEKADTSLIKEKIAAMLEKKKLLGDGQPDQGKFVLKTAKGTRDYGPKSMAVRESVLKIVTDAFKRHGAETIDTPVFELRDVLMGKYGEEGGKLVYDLQDQGGELLSLRYDLTVPFARYLAMNKISNIKRYHIAKVYRRDQPVMTRGRYREFYQCDFDIAGHYDLMIPEAECLKIVDEVLSKLEIGEFIIKLNHRLILEGMFAASGAGADQFKTVCSSVDKLDKQPWIEVEEELIKEKGLTKENTEKLGQFVRLREFNPSMGNEELLDKLMEFEELSKNARFKKGVEELKVLVNYCSLFGVNSVRFDPSLARGLDYYTGAIYEAVVPKALEGIKLEENGEEQKGLPVGVGSVAAGGRYDELVGNFMAPSGTKGKEKRQDVPCVGISFGIERLFAIMEAKMQIEQLQVRTTETEIYIASAQKNLLQERMKLCKVLWDEGFKVELAYKANPKLLTQLQYCEDRLIPLVLIVGERELQEGVVKLRNVKTRAEQMKDKFGKECKICERPFTNFRWQPGKGARYKSTELCQTCAKVKNVCQTCMFDLEYGLPVQVRDAALQIADNIPRQGANRDFYLQNAERALANTDGTTPVGALANIGDTAGTEMLKRLARTAPYYKRNAPHICSFFVKGECKRGEECPYRHEKPSDPDDPLSTQNIRDRYYGSNDPVAEKIMNRAKAMPALEPPADTTITTLYVGNLGPAGQITQKDLNDYFYQFGDIRSLRLLEPKSCAFIQFTTRESCEMAAERSFNKLFLKGRRLVIRWGQPQSQKADDQRTINPVPSLPNPCPVPDDLAPAKRQRLDPLNIPLPPVPPSFAAPSKLVVPPSRPPAGTSTSAGGSGTDGSAGTSGRSGGIYYPSQDPQRLGAKGDSEEDDDDANVRFFMCADMVYPASVFITGANRGIGLGLVHQFLKIPSVKHVFAGARNPDKAEVGSIVGEDGLNLLLNNAAVLPPYFTNGAICRETLMKCINVNVLGTAITTQTFLPLLRKASSHGAGNHWGIDRAAIVNISSWWASISGNEDGSGVLGALAYRISKSALNQLGKTVAIDLESDKVLVAQFCPGWVKTDMGNMGGRIAAITVEESTSALVDSMSKLAKEHNGGYFDRTLNMVYPASVFITGADRGIGLGLVHQFLKISSVKHVIAGARNPDKAEELNAISDERLNIVKIDVESDKSIKDAYEQVESIVGEEGLNCLVNNAGVLPPYFTKGAICRETLKKCINVNVLGAAIVSQTFLPLLCKASSLGVGDHWGVDRATIVNISSGYGSIEENDDGSGELGTLAYKVSKSAINQLGKTMAIDLESDKILVVQFCPGWVQTDMGNMGGRVAAITVEQSTSALVNSMSKLAKKHNGGFFTRKLSVIPY</sequence>
<dbReference type="PANTHER" id="PTHR11476">
    <property type="entry name" value="HISTIDYL-TRNA SYNTHETASE"/>
    <property type="match status" value="1"/>
</dbReference>
<dbReference type="Gene3D" id="3.40.50.800">
    <property type="entry name" value="Anticodon-binding domain"/>
    <property type="match status" value="1"/>
</dbReference>
<dbReference type="SMART" id="SM00356">
    <property type="entry name" value="ZnF_C3H1"/>
    <property type="match status" value="1"/>
</dbReference>
<evidence type="ECO:0000256" key="14">
    <source>
        <dbReference type="ARBA" id="ARBA00022884"/>
    </source>
</evidence>
<keyword evidence="7" id="KW-0507">mRNA processing</keyword>
<organism evidence="27 28">
    <name type="scientific">Trichostrongylus colubriformis</name>
    <name type="common">Black scour worm</name>
    <dbReference type="NCBI Taxonomy" id="6319"/>
    <lineage>
        <taxon>Eukaryota</taxon>
        <taxon>Metazoa</taxon>
        <taxon>Ecdysozoa</taxon>
        <taxon>Nematoda</taxon>
        <taxon>Chromadorea</taxon>
        <taxon>Rhabditida</taxon>
        <taxon>Rhabditina</taxon>
        <taxon>Rhabditomorpha</taxon>
        <taxon>Strongyloidea</taxon>
        <taxon>Trichostrongylidae</taxon>
        <taxon>Trichostrongylus</taxon>
    </lineage>
</organism>
<evidence type="ECO:0000256" key="10">
    <source>
        <dbReference type="ARBA" id="ARBA00022741"/>
    </source>
</evidence>
<dbReference type="Gene3D" id="3.30.930.10">
    <property type="entry name" value="Bira Bifunctional Protein, Domain 2"/>
    <property type="match status" value="1"/>
</dbReference>
<keyword evidence="8 21" id="KW-0479">Metal-binding</keyword>
<dbReference type="SUPFAM" id="SSF55681">
    <property type="entry name" value="Class II aaRS and biotin synthetases"/>
    <property type="match status" value="1"/>
</dbReference>
<feature type="domain" description="C3H1-type" evidence="24">
    <location>
        <begin position="643"/>
        <end position="665"/>
    </location>
</feature>
<dbReference type="CDD" id="cd00859">
    <property type="entry name" value="HisRS_anticodon"/>
    <property type="match status" value="1"/>
</dbReference>
<dbReference type="SMART" id="SM00360">
    <property type="entry name" value="RRM"/>
    <property type="match status" value="1"/>
</dbReference>
<dbReference type="Pfam" id="PF00106">
    <property type="entry name" value="adh_short"/>
    <property type="match status" value="2"/>
</dbReference>
<evidence type="ECO:0000256" key="8">
    <source>
        <dbReference type="ARBA" id="ARBA00022723"/>
    </source>
</evidence>
<evidence type="ECO:0000256" key="11">
    <source>
        <dbReference type="ARBA" id="ARBA00022771"/>
    </source>
</evidence>
<dbReference type="GO" id="GO:0005524">
    <property type="term" value="F:ATP binding"/>
    <property type="evidence" value="ECO:0007669"/>
    <property type="project" value="UniProtKB-KW"/>
</dbReference>
<evidence type="ECO:0000256" key="4">
    <source>
        <dbReference type="ARBA" id="ARBA00012815"/>
    </source>
</evidence>
<dbReference type="PROSITE" id="PS50102">
    <property type="entry name" value="RRM"/>
    <property type="match status" value="1"/>
</dbReference>
<dbReference type="SUPFAM" id="SSF54928">
    <property type="entry name" value="RNA-binding domain, RBD"/>
    <property type="match status" value="1"/>
</dbReference>
<evidence type="ECO:0000256" key="17">
    <source>
        <dbReference type="ARBA" id="ARBA00023187"/>
    </source>
</evidence>
<dbReference type="InterPro" id="IPR012677">
    <property type="entry name" value="Nucleotide-bd_a/b_plait_sf"/>
</dbReference>
<dbReference type="InterPro" id="IPR041715">
    <property type="entry name" value="HisRS-like_core"/>
</dbReference>
<evidence type="ECO:0000256" key="13">
    <source>
        <dbReference type="ARBA" id="ARBA00022840"/>
    </source>
</evidence>
<evidence type="ECO:0000313" key="27">
    <source>
        <dbReference type="EMBL" id="KAK5985247.1"/>
    </source>
</evidence>
<evidence type="ECO:0000256" key="16">
    <source>
        <dbReference type="ARBA" id="ARBA00023146"/>
    </source>
</evidence>
<dbReference type="InterPro" id="IPR033656">
    <property type="entry name" value="HisRS_anticodon"/>
</dbReference>
<keyword evidence="11 21" id="KW-0863">Zinc-finger</keyword>
<dbReference type="SUPFAM" id="SSF51735">
    <property type="entry name" value="NAD(P)-binding Rossmann-fold domains"/>
    <property type="match status" value="2"/>
</dbReference>
<dbReference type="SMART" id="SM00991">
    <property type="entry name" value="WHEP-TRS"/>
    <property type="match status" value="1"/>
</dbReference>
<dbReference type="Proteomes" id="UP001331761">
    <property type="component" value="Unassembled WGS sequence"/>
</dbReference>
<dbReference type="PROSITE" id="PS50862">
    <property type="entry name" value="AA_TRNA_LIGASE_II"/>
    <property type="match status" value="1"/>
</dbReference>
<evidence type="ECO:0000259" key="26">
    <source>
        <dbReference type="PROSITE" id="PS51185"/>
    </source>
</evidence>
<keyword evidence="14 20" id="KW-0694">RNA-binding</keyword>
<dbReference type="CDD" id="cd12224">
    <property type="entry name" value="RRM_RBM22"/>
    <property type="match status" value="1"/>
</dbReference>
<dbReference type="GO" id="GO:0005681">
    <property type="term" value="C:spliceosomal complex"/>
    <property type="evidence" value="ECO:0007669"/>
    <property type="project" value="UniProtKB-KW"/>
</dbReference>
<dbReference type="GO" id="GO:0006427">
    <property type="term" value="P:histidyl-tRNA aminoacylation"/>
    <property type="evidence" value="ECO:0007669"/>
    <property type="project" value="InterPro"/>
</dbReference>
<keyword evidence="28" id="KW-1185">Reference proteome</keyword>
<comment type="similarity">
    <text evidence="3">Belongs to the class-II aminoacyl-tRNA synthetase family.</text>
</comment>
<evidence type="ECO:0000256" key="15">
    <source>
        <dbReference type="ARBA" id="ARBA00022917"/>
    </source>
</evidence>
<dbReference type="SUPFAM" id="SSF52954">
    <property type="entry name" value="Class II aaRS ABD-related"/>
    <property type="match status" value="1"/>
</dbReference>
<dbReference type="GO" id="GO:0008270">
    <property type="term" value="F:zinc ion binding"/>
    <property type="evidence" value="ECO:0007669"/>
    <property type="project" value="UniProtKB-KW"/>
</dbReference>
<dbReference type="PANTHER" id="PTHR11476:SF7">
    <property type="entry name" value="HISTIDINE--TRNA LIGASE"/>
    <property type="match status" value="1"/>
</dbReference>
<dbReference type="InterPro" id="IPR000738">
    <property type="entry name" value="WHEP-TRS_dom"/>
</dbReference>
<feature type="zinc finger region" description="C3H1-type" evidence="21">
    <location>
        <begin position="643"/>
        <end position="665"/>
    </location>
</feature>
<keyword evidence="15" id="KW-0648">Protein biosynthesis</keyword>
<protein>
    <recommendedName>
        <fullName evidence="4">histidine--tRNA ligase</fullName>
        <ecNumber evidence="4">6.1.1.21</ecNumber>
    </recommendedName>
</protein>
<evidence type="ECO:0000256" key="3">
    <source>
        <dbReference type="ARBA" id="ARBA00008226"/>
    </source>
</evidence>
<keyword evidence="5" id="KW-0963">Cytoplasm</keyword>
<dbReference type="GO" id="GO:0005739">
    <property type="term" value="C:mitochondrion"/>
    <property type="evidence" value="ECO:0007669"/>
    <property type="project" value="TreeGrafter"/>
</dbReference>
<proteinExistence type="inferred from homology"/>
<dbReference type="InterPro" id="IPR006195">
    <property type="entry name" value="aa-tRNA-synth_II"/>
</dbReference>
<dbReference type="EC" id="6.1.1.21" evidence="4"/>
<keyword evidence="18" id="KW-0539">Nucleus</keyword>
<dbReference type="SUPFAM" id="SSF47060">
    <property type="entry name" value="S15/NS1 RNA-binding domain"/>
    <property type="match status" value="1"/>
</dbReference>
<keyword evidence="9" id="KW-0747">Spliceosome</keyword>
<keyword evidence="6" id="KW-0436">Ligase</keyword>
<comment type="similarity">
    <text evidence="2">Belongs to the SLT11 family.</text>
</comment>
<dbReference type="Pfam" id="PF00076">
    <property type="entry name" value="RRM_1"/>
    <property type="match status" value="1"/>
</dbReference>
<dbReference type="GO" id="GO:0008380">
    <property type="term" value="P:RNA splicing"/>
    <property type="evidence" value="ECO:0007669"/>
    <property type="project" value="UniProtKB-KW"/>
</dbReference>
<dbReference type="CDD" id="cd00773">
    <property type="entry name" value="HisRS-like_core"/>
    <property type="match status" value="1"/>
</dbReference>
<evidence type="ECO:0000256" key="6">
    <source>
        <dbReference type="ARBA" id="ARBA00022598"/>
    </source>
</evidence>
<evidence type="ECO:0000256" key="9">
    <source>
        <dbReference type="ARBA" id="ARBA00022728"/>
    </source>
</evidence>
<name>A0AAN8IXM7_TRICO</name>
<keyword evidence="16" id="KW-0030">Aminoacyl-tRNA synthetase</keyword>
<dbReference type="InterPro" id="IPR035979">
    <property type="entry name" value="RBD_domain_sf"/>
</dbReference>
<dbReference type="GO" id="GO:0003723">
    <property type="term" value="F:RNA binding"/>
    <property type="evidence" value="ECO:0007669"/>
    <property type="project" value="UniProtKB-UniRule"/>
</dbReference>
<dbReference type="EMBL" id="WIXE01001942">
    <property type="protein sequence ID" value="KAK5985247.1"/>
    <property type="molecule type" value="Genomic_DNA"/>
</dbReference>
<dbReference type="FunFam" id="3.30.930.10:FF:000092">
    <property type="entry name" value="Histidyl-tRNA synthetase putative"/>
    <property type="match status" value="1"/>
</dbReference>
<dbReference type="PROSITE" id="PS50103">
    <property type="entry name" value="ZF_C3H1"/>
    <property type="match status" value="1"/>
</dbReference>
<evidence type="ECO:0000256" key="19">
    <source>
        <dbReference type="ARBA" id="ARBA00047639"/>
    </source>
</evidence>
<keyword evidence="17" id="KW-0508">mRNA splicing</keyword>
<dbReference type="InterPro" id="IPR036855">
    <property type="entry name" value="Znf_CCCH_sf"/>
</dbReference>
<feature type="region of interest" description="Disordered" evidence="22">
    <location>
        <begin position="785"/>
        <end position="815"/>
    </location>
</feature>
<evidence type="ECO:0000256" key="21">
    <source>
        <dbReference type="PROSITE-ProRule" id="PRU00723"/>
    </source>
</evidence>
<dbReference type="InterPro" id="IPR004154">
    <property type="entry name" value="Anticodon-bd"/>
</dbReference>
<comment type="catalytic activity">
    <reaction evidence="19">
        <text>tRNA(His) + L-histidine + ATP = L-histidyl-tRNA(His) + AMP + diphosphate + H(+)</text>
        <dbReference type="Rhea" id="RHEA:17313"/>
        <dbReference type="Rhea" id="RHEA-COMP:9665"/>
        <dbReference type="Rhea" id="RHEA-COMP:9689"/>
        <dbReference type="ChEBI" id="CHEBI:15378"/>
        <dbReference type="ChEBI" id="CHEBI:30616"/>
        <dbReference type="ChEBI" id="CHEBI:33019"/>
        <dbReference type="ChEBI" id="CHEBI:57595"/>
        <dbReference type="ChEBI" id="CHEBI:78442"/>
        <dbReference type="ChEBI" id="CHEBI:78527"/>
        <dbReference type="ChEBI" id="CHEBI:456215"/>
        <dbReference type="EC" id="6.1.1.21"/>
    </reaction>
</comment>
<dbReference type="FunFam" id="3.30.70.330:FF:000476">
    <property type="entry name" value="Zinc finger CCCH domain-containing protein 4"/>
    <property type="match status" value="1"/>
</dbReference>
<dbReference type="GO" id="GO:0005829">
    <property type="term" value="C:cytosol"/>
    <property type="evidence" value="ECO:0007669"/>
    <property type="project" value="TreeGrafter"/>
</dbReference>
<evidence type="ECO:0000256" key="1">
    <source>
        <dbReference type="ARBA" id="ARBA00004123"/>
    </source>
</evidence>
<dbReference type="InterPro" id="IPR036621">
    <property type="entry name" value="Anticodon-bd_dom_sf"/>
</dbReference>
<dbReference type="NCBIfam" id="TIGR00442">
    <property type="entry name" value="hisS"/>
    <property type="match status" value="1"/>
</dbReference>
<feature type="domain" description="Aminoacyl-transfer RNA synthetases class-II family profile" evidence="25">
    <location>
        <begin position="35"/>
        <end position="432"/>
    </location>
</feature>
<keyword evidence="10" id="KW-0547">Nucleotide-binding</keyword>
<dbReference type="GO" id="GO:0006397">
    <property type="term" value="P:mRNA processing"/>
    <property type="evidence" value="ECO:0007669"/>
    <property type="project" value="UniProtKB-KW"/>
</dbReference>
<dbReference type="PROSITE" id="PS51185">
    <property type="entry name" value="WHEP_TRS_2"/>
    <property type="match status" value="1"/>
</dbReference>
<evidence type="ECO:0000259" key="24">
    <source>
        <dbReference type="PROSITE" id="PS50103"/>
    </source>
</evidence>
<dbReference type="Pfam" id="PF21369">
    <property type="entry name" value="STL11_N"/>
    <property type="match status" value="1"/>
</dbReference>
<dbReference type="InterPro" id="IPR048995">
    <property type="entry name" value="STL11/RBM22-like_N"/>
</dbReference>
<reference evidence="27 28" key="1">
    <citation type="submission" date="2019-10" db="EMBL/GenBank/DDBJ databases">
        <title>Assembly and Annotation for the nematode Trichostrongylus colubriformis.</title>
        <authorList>
            <person name="Martin J."/>
        </authorList>
    </citation>
    <scope>NUCLEOTIDE SEQUENCE [LARGE SCALE GENOMIC DNA]</scope>
    <source>
        <strain evidence="27">G859</strain>
        <tissue evidence="27">Whole worm</tissue>
    </source>
</reference>
<evidence type="ECO:0000259" key="23">
    <source>
        <dbReference type="PROSITE" id="PS50102"/>
    </source>
</evidence>
<dbReference type="InterPro" id="IPR009068">
    <property type="entry name" value="uS15_NS1_RNA-bd_sf"/>
</dbReference>
<keyword evidence="12 21" id="KW-0862">Zinc</keyword>
<accession>A0AAN8IXM7</accession>
<feature type="domain" description="RRM" evidence="23">
    <location>
        <begin position="711"/>
        <end position="786"/>
    </location>
</feature>
<evidence type="ECO:0000256" key="5">
    <source>
        <dbReference type="ARBA" id="ARBA00022490"/>
    </source>
</evidence>
<evidence type="ECO:0000256" key="18">
    <source>
        <dbReference type="ARBA" id="ARBA00023242"/>
    </source>
</evidence>
<evidence type="ECO:0000256" key="22">
    <source>
        <dbReference type="SAM" id="MobiDB-lite"/>
    </source>
</evidence>
<comment type="subcellular location">
    <subcellularLocation>
        <location evidence="1">Nucleus</location>
    </subcellularLocation>
</comment>
<evidence type="ECO:0000256" key="7">
    <source>
        <dbReference type="ARBA" id="ARBA00022664"/>
    </source>
</evidence>